<name>A0A841JX51_9BACT</name>
<dbReference type="AlphaFoldDB" id="A0A841JX51"/>
<accession>A0A841JX51</accession>
<gene>
    <name evidence="2" type="ORF">HNQ77_002261</name>
</gene>
<dbReference type="Pfam" id="PF09509">
    <property type="entry name" value="Hypoth_Ymh"/>
    <property type="match status" value="1"/>
</dbReference>
<evidence type="ECO:0000259" key="1">
    <source>
        <dbReference type="Pfam" id="PF09509"/>
    </source>
</evidence>
<dbReference type="Proteomes" id="UP000538666">
    <property type="component" value="Unassembled WGS sequence"/>
</dbReference>
<dbReference type="EMBL" id="JACHEK010000004">
    <property type="protein sequence ID" value="MBB6144309.1"/>
    <property type="molecule type" value="Genomic_DNA"/>
</dbReference>
<comment type="caution">
    <text evidence="2">The sequence shown here is derived from an EMBL/GenBank/DDBJ whole genome shotgun (WGS) entry which is preliminary data.</text>
</comment>
<proteinExistence type="predicted"/>
<evidence type="ECO:0000313" key="3">
    <source>
        <dbReference type="Proteomes" id="UP000538666"/>
    </source>
</evidence>
<evidence type="ECO:0000313" key="2">
    <source>
        <dbReference type="EMBL" id="MBB6144309.1"/>
    </source>
</evidence>
<dbReference type="RefSeq" id="WP_050059051.1">
    <property type="nucleotide sequence ID" value="NZ_JACHEK010000004.1"/>
</dbReference>
<feature type="domain" description="Conserved hypothetical protein CHP02391" evidence="1">
    <location>
        <begin position="139"/>
        <end position="259"/>
    </location>
</feature>
<sequence length="263" mass="29653">MSERSPNLISAVAPTLAELKKLPIQDQGVLLLKRLAFHFPREPFSPWNLSRQDYNTNDPGCLATGFPETEIAETVLYLLDAPLRSIQKEGYIAERLSRDGFFDITTDGWAEVNRDVTIFVPNREVLAALRFLHPDLRGYEHYFREQKFKEAIAAAFKRVENRFNELRDASPSPVVKSSSGATLPHDLYKSGDLKFPFPLLAAGNPKSRAGYEQQLRSFLGAGVGLFRNALAHEPHNLPDYDEVETLEQLSVASHMLRIIDQSV</sequence>
<dbReference type="InterPro" id="IPR012654">
    <property type="entry name" value="CHP02391"/>
</dbReference>
<protein>
    <recommendedName>
        <fullName evidence="1">Conserved hypothetical protein CHP02391 domain-containing protein</fullName>
    </recommendedName>
</protein>
<organism evidence="2 3">
    <name type="scientific">Silvibacterium bohemicum</name>
    <dbReference type="NCBI Taxonomy" id="1577686"/>
    <lineage>
        <taxon>Bacteria</taxon>
        <taxon>Pseudomonadati</taxon>
        <taxon>Acidobacteriota</taxon>
        <taxon>Terriglobia</taxon>
        <taxon>Terriglobales</taxon>
        <taxon>Acidobacteriaceae</taxon>
        <taxon>Silvibacterium</taxon>
    </lineage>
</organism>
<reference evidence="2 3" key="1">
    <citation type="submission" date="2020-08" db="EMBL/GenBank/DDBJ databases">
        <title>Genomic Encyclopedia of Type Strains, Phase IV (KMG-IV): sequencing the most valuable type-strain genomes for metagenomic binning, comparative biology and taxonomic classification.</title>
        <authorList>
            <person name="Goeker M."/>
        </authorList>
    </citation>
    <scope>NUCLEOTIDE SEQUENCE [LARGE SCALE GENOMIC DNA]</scope>
    <source>
        <strain evidence="2 3">DSM 103733</strain>
    </source>
</reference>
<keyword evidence="3" id="KW-1185">Reference proteome</keyword>